<dbReference type="SUPFAM" id="SSF53474">
    <property type="entry name" value="alpha/beta-Hydrolases"/>
    <property type="match status" value="1"/>
</dbReference>
<dbReference type="STRING" id="696281.Desru_2540"/>
<dbReference type="AlphaFoldDB" id="F6DPS9"/>
<dbReference type="Pfam" id="PF00561">
    <property type="entry name" value="Abhydrolase_1"/>
    <property type="match status" value="1"/>
</dbReference>
<feature type="domain" description="AB hydrolase-1" evidence="1">
    <location>
        <begin position="28"/>
        <end position="271"/>
    </location>
</feature>
<dbReference type="InterPro" id="IPR029058">
    <property type="entry name" value="AB_hydrolase_fold"/>
</dbReference>
<evidence type="ECO:0000259" key="1">
    <source>
        <dbReference type="Pfam" id="PF00561"/>
    </source>
</evidence>
<dbReference type="HOGENOM" id="CLU_020336_13_2_9"/>
<evidence type="ECO:0000313" key="3">
    <source>
        <dbReference type="Proteomes" id="UP000009234"/>
    </source>
</evidence>
<name>F6DPS9_DESRL</name>
<dbReference type="PRINTS" id="PR00111">
    <property type="entry name" value="ABHYDROLASE"/>
</dbReference>
<dbReference type="GO" id="GO:0016787">
    <property type="term" value="F:hydrolase activity"/>
    <property type="evidence" value="ECO:0007669"/>
    <property type="project" value="UniProtKB-KW"/>
</dbReference>
<dbReference type="PANTHER" id="PTHR46438">
    <property type="entry name" value="ALPHA/BETA-HYDROLASES SUPERFAMILY PROTEIN"/>
    <property type="match status" value="1"/>
</dbReference>
<dbReference type="Gene3D" id="3.40.50.1820">
    <property type="entry name" value="alpha/beta hydrolase"/>
    <property type="match status" value="1"/>
</dbReference>
<keyword evidence="3" id="KW-1185">Reference proteome</keyword>
<dbReference type="EMBL" id="CP002780">
    <property type="protein sequence ID" value="AEG60768.1"/>
    <property type="molecule type" value="Genomic_DNA"/>
</dbReference>
<proteinExistence type="predicted"/>
<keyword evidence="2" id="KW-0378">Hydrolase</keyword>
<reference evidence="3" key="1">
    <citation type="submission" date="2011-05" db="EMBL/GenBank/DDBJ databases">
        <title>Complete sequence of Desulfotomaculum ruminis DSM 2154.</title>
        <authorList>
            <person name="Lucas S."/>
            <person name="Copeland A."/>
            <person name="Lapidus A."/>
            <person name="Cheng J.-F."/>
            <person name="Goodwin L."/>
            <person name="Pitluck S."/>
            <person name="Lu M."/>
            <person name="Detter J.C."/>
            <person name="Han C."/>
            <person name="Tapia R."/>
            <person name="Land M."/>
            <person name="Hauser L."/>
            <person name="Kyrpides N."/>
            <person name="Ivanova N."/>
            <person name="Mikhailova N."/>
            <person name="Pagani I."/>
            <person name="Stams A.J.M."/>
            <person name="Plugge C.M."/>
            <person name="Muyzer G."/>
            <person name="Kuever J."/>
            <person name="Parshina S.N."/>
            <person name="Ivanova A.E."/>
            <person name="Nazina T.N."/>
            <person name="Brambilla E."/>
            <person name="Spring S."/>
            <person name="Klenk H.-P."/>
            <person name="Woyke T."/>
        </authorList>
    </citation>
    <scope>NUCLEOTIDE SEQUENCE [LARGE SCALE GENOMIC DNA]</scope>
    <source>
        <strain evidence="3">ATCC 23193 / DSM 2154 / NCIB 8452 / DL</strain>
    </source>
</reference>
<accession>F6DPS9</accession>
<protein>
    <submittedName>
        <fullName evidence="2">Alpha/beta hydrolase fold protein</fullName>
    </submittedName>
</protein>
<gene>
    <name evidence="2" type="ordered locus">Desru_2540</name>
</gene>
<dbReference type="RefSeq" id="WP_013842524.1">
    <property type="nucleotide sequence ID" value="NC_015589.1"/>
</dbReference>
<reference evidence="2 3" key="2">
    <citation type="journal article" date="2012" name="Stand. Genomic Sci.">
        <title>Complete genome sequence of the sulfate-reducing firmicute Desulfotomaculum ruminis type strain (DL(T)).</title>
        <authorList>
            <person name="Spring S."/>
            <person name="Visser M."/>
            <person name="Lu M."/>
            <person name="Copeland A."/>
            <person name="Lapidus A."/>
            <person name="Lucas S."/>
            <person name="Cheng J.F."/>
            <person name="Han C."/>
            <person name="Tapia R."/>
            <person name="Goodwin L.A."/>
            <person name="Pitluck S."/>
            <person name="Ivanova N."/>
            <person name="Land M."/>
            <person name="Hauser L."/>
            <person name="Larimer F."/>
            <person name="Rohde M."/>
            <person name="Goker M."/>
            <person name="Detter J.C."/>
            <person name="Kyrpides N.C."/>
            <person name="Woyke T."/>
            <person name="Schaap P.J."/>
            <person name="Plugge C.M."/>
            <person name="Muyzer G."/>
            <person name="Kuever J."/>
            <person name="Pereira I.A."/>
            <person name="Parshina S.N."/>
            <person name="Bernier-Latmani R."/>
            <person name="Stams A.J."/>
            <person name="Klenk H.P."/>
        </authorList>
    </citation>
    <scope>NUCLEOTIDE SEQUENCE [LARGE SCALE GENOMIC DNA]</scope>
    <source>
        <strain evidence="3">ATCC 23193 / DSM 2154 / NCIB 8452 / DL</strain>
    </source>
</reference>
<sequence length="284" mass="31897">MLPNSLKQTRLTVAGLRIHCMIAGRSGPPLILLHGGGVDSAKLSWGASIGPLSAVHQVFAPDLPGYGQSDKPDVAYTMDYYVDFLHHLLPVLHLEKVRIIGLSLGGGIALGFALRFPEKVEKLVLVSPYGIMEKYPYHKLSYLYVHTPINELSYWFLRRSRKWVRQSLLSGAFHNPQRLSQELIDEVYQAMQYPDAGKAFASFQRSEFQWNGVQTNFTDQIHKIAAPTLIINGSEDNLVTADAAQNATKQIKHAKIHILSECAHWSQREKPKEFNHVVLNFLDG</sequence>
<dbReference type="eggNOG" id="COG2267">
    <property type="taxonomic scope" value="Bacteria"/>
</dbReference>
<dbReference type="Proteomes" id="UP000009234">
    <property type="component" value="Chromosome"/>
</dbReference>
<dbReference type="OrthoDB" id="9776303at2"/>
<dbReference type="PANTHER" id="PTHR46438:SF11">
    <property type="entry name" value="LIPASE-RELATED"/>
    <property type="match status" value="1"/>
</dbReference>
<dbReference type="KEGG" id="dru:Desru_2540"/>
<dbReference type="InterPro" id="IPR000073">
    <property type="entry name" value="AB_hydrolase_1"/>
</dbReference>
<evidence type="ECO:0000313" key="2">
    <source>
        <dbReference type="EMBL" id="AEG60768.1"/>
    </source>
</evidence>
<dbReference type="InterPro" id="IPR000639">
    <property type="entry name" value="Epox_hydrolase-like"/>
</dbReference>
<organism evidence="2 3">
    <name type="scientific">Desulforamulus ruminis (strain ATCC 23193 / DSM 2154 / NCIMB 8452 / DL)</name>
    <name type="common">Desulfotomaculum ruminis</name>
    <dbReference type="NCBI Taxonomy" id="696281"/>
    <lineage>
        <taxon>Bacteria</taxon>
        <taxon>Bacillati</taxon>
        <taxon>Bacillota</taxon>
        <taxon>Clostridia</taxon>
        <taxon>Eubacteriales</taxon>
        <taxon>Peptococcaceae</taxon>
        <taxon>Desulforamulus</taxon>
    </lineage>
</organism>
<dbReference type="PRINTS" id="PR00412">
    <property type="entry name" value="EPOXHYDRLASE"/>
</dbReference>